<feature type="transmembrane region" description="Helical" evidence="1">
    <location>
        <begin position="26"/>
        <end position="47"/>
    </location>
</feature>
<dbReference type="PANTHER" id="PTHR30298">
    <property type="entry name" value="H REPEAT-ASSOCIATED PREDICTED TRANSPOSASE"/>
    <property type="match status" value="1"/>
</dbReference>
<proteinExistence type="predicted"/>
<organism evidence="3 4">
    <name type="scientific">Rhodovulum adriaticum</name>
    <name type="common">Rhodopseudomonas adriatica</name>
    <dbReference type="NCBI Taxonomy" id="35804"/>
    <lineage>
        <taxon>Bacteria</taxon>
        <taxon>Pseudomonadati</taxon>
        <taxon>Pseudomonadota</taxon>
        <taxon>Alphaproteobacteria</taxon>
        <taxon>Rhodobacterales</taxon>
        <taxon>Paracoccaceae</taxon>
        <taxon>Rhodovulum</taxon>
    </lineage>
</organism>
<accession>A0A4R2NW40</accession>
<keyword evidence="4" id="KW-1185">Reference proteome</keyword>
<evidence type="ECO:0000313" key="4">
    <source>
        <dbReference type="Proteomes" id="UP000295733"/>
    </source>
</evidence>
<dbReference type="Pfam" id="PF13808">
    <property type="entry name" value="DDE_Tnp_1_assoc"/>
    <property type="match status" value="1"/>
</dbReference>
<dbReference type="InterPro" id="IPR032806">
    <property type="entry name" value="YbfD_N"/>
</dbReference>
<dbReference type="PANTHER" id="PTHR30298:SF0">
    <property type="entry name" value="PROTEIN YBFL-RELATED"/>
    <property type="match status" value="1"/>
</dbReference>
<dbReference type="EMBL" id="SLXL01000002">
    <property type="protein sequence ID" value="TCP26260.1"/>
    <property type="molecule type" value="Genomic_DNA"/>
</dbReference>
<comment type="caution">
    <text evidence="3">The sequence shown here is derived from an EMBL/GenBank/DDBJ whole genome shotgun (WGS) entry which is preliminary data.</text>
</comment>
<evidence type="ECO:0000256" key="1">
    <source>
        <dbReference type="SAM" id="Phobius"/>
    </source>
</evidence>
<keyword evidence="1" id="KW-0472">Membrane</keyword>
<dbReference type="Proteomes" id="UP000295733">
    <property type="component" value="Unassembled WGS sequence"/>
</dbReference>
<keyword evidence="1" id="KW-1133">Transmembrane helix</keyword>
<evidence type="ECO:0000259" key="2">
    <source>
        <dbReference type="Pfam" id="PF13808"/>
    </source>
</evidence>
<dbReference type="AlphaFoldDB" id="A0A4R2NW40"/>
<protein>
    <submittedName>
        <fullName evidence="3">DDE family transposase</fullName>
    </submittedName>
</protein>
<evidence type="ECO:0000313" key="3">
    <source>
        <dbReference type="EMBL" id="TCP26260.1"/>
    </source>
</evidence>
<dbReference type="InterPro" id="IPR051698">
    <property type="entry name" value="Transposase_11-like"/>
</dbReference>
<sequence length="102" mass="11130">MHLFLSAFEDVPDPRAENTRHDLGELLVIAFVSVLCGATSCAEMAAFGRAKESVFRGFLKLKNAVPSHDTFSAVFRMIDPKALDAAFGRVLADVAHSFRTAM</sequence>
<feature type="domain" description="H repeat-associated protein N-terminal" evidence="2">
    <location>
        <begin position="6"/>
        <end position="89"/>
    </location>
</feature>
<gene>
    <name evidence="3" type="ORF">EV656_102223</name>
</gene>
<name>A0A4R2NW40_RHOAD</name>
<reference evidence="3 4" key="1">
    <citation type="submission" date="2019-03" db="EMBL/GenBank/DDBJ databases">
        <title>Genomic Encyclopedia of Type Strains, Phase IV (KMG-IV): sequencing the most valuable type-strain genomes for metagenomic binning, comparative biology and taxonomic classification.</title>
        <authorList>
            <person name="Goeker M."/>
        </authorList>
    </citation>
    <scope>NUCLEOTIDE SEQUENCE [LARGE SCALE GENOMIC DNA]</scope>
    <source>
        <strain evidence="3 4">DSM 2781</strain>
    </source>
</reference>
<keyword evidence="1" id="KW-0812">Transmembrane</keyword>